<proteinExistence type="predicted"/>
<evidence type="ECO:0000313" key="2">
    <source>
        <dbReference type="EMBL" id="MDC2958775.1"/>
    </source>
</evidence>
<organism evidence="2 3">
    <name type="scientific">Streptomyces gilvifuscus</name>
    <dbReference type="NCBI Taxonomy" id="1550617"/>
    <lineage>
        <taxon>Bacteria</taxon>
        <taxon>Bacillati</taxon>
        <taxon>Actinomycetota</taxon>
        <taxon>Actinomycetes</taxon>
        <taxon>Kitasatosporales</taxon>
        <taxon>Streptomycetaceae</taxon>
        <taxon>Streptomyces</taxon>
    </lineage>
</organism>
<accession>A0ABT5G1X1</accession>
<gene>
    <name evidence="2" type="ORF">PO587_30480</name>
</gene>
<name>A0ABT5G1X1_9ACTN</name>
<evidence type="ECO:0000256" key="1">
    <source>
        <dbReference type="SAM" id="MobiDB-lite"/>
    </source>
</evidence>
<feature type="region of interest" description="Disordered" evidence="1">
    <location>
        <begin position="81"/>
        <end position="131"/>
    </location>
</feature>
<dbReference type="Proteomes" id="UP001221328">
    <property type="component" value="Unassembled WGS sequence"/>
</dbReference>
<feature type="compositionally biased region" description="Basic and acidic residues" evidence="1">
    <location>
        <begin position="105"/>
        <end position="116"/>
    </location>
</feature>
<protein>
    <submittedName>
        <fullName evidence="2">Uncharacterized protein</fullName>
    </submittedName>
</protein>
<dbReference type="RefSeq" id="WP_272177426.1">
    <property type="nucleotide sequence ID" value="NZ_JAQOSK010000013.1"/>
</dbReference>
<reference evidence="2 3" key="1">
    <citation type="journal article" date="2015" name="Int. J. Syst. Evol. Microbiol.">
        <title>Streptomyces gilvifuscus sp. nov., an actinomycete that produces antibacterial compounds isolated from soil.</title>
        <authorList>
            <person name="Nguyen T.M."/>
            <person name="Kim J."/>
        </authorList>
    </citation>
    <scope>NUCLEOTIDE SEQUENCE [LARGE SCALE GENOMIC DNA]</scope>
    <source>
        <strain evidence="2 3">T113</strain>
    </source>
</reference>
<dbReference type="EMBL" id="JAQOSK010000013">
    <property type="protein sequence ID" value="MDC2958775.1"/>
    <property type="molecule type" value="Genomic_DNA"/>
</dbReference>
<sequence>MTADREIQDEELMGVAHDPEQALRLRRSLRTIAGATSLDPALRDMAQSVLSGNVDVKDAFQDPRYTEAVYQRLHEMRRAAEDQTYAEQQQSKAQFGAWDAGQQAELDRERAERDAPVHGSGGDRGGRTARH</sequence>
<comment type="caution">
    <text evidence="2">The sequence shown here is derived from an EMBL/GenBank/DDBJ whole genome shotgun (WGS) entry which is preliminary data.</text>
</comment>
<keyword evidence="3" id="KW-1185">Reference proteome</keyword>
<evidence type="ECO:0000313" key="3">
    <source>
        <dbReference type="Proteomes" id="UP001221328"/>
    </source>
</evidence>